<evidence type="ECO:0000256" key="5">
    <source>
        <dbReference type="ARBA" id="ARBA00022991"/>
    </source>
</evidence>
<dbReference type="InterPro" id="IPR005101">
    <property type="entry name" value="Cryptochr/Photolyase_FAD-bd"/>
</dbReference>
<dbReference type="InterPro" id="IPR006050">
    <property type="entry name" value="DNA_photolyase_N"/>
</dbReference>
<evidence type="ECO:0000313" key="9">
    <source>
        <dbReference type="Proteomes" id="UP001163882"/>
    </source>
</evidence>
<evidence type="ECO:0000256" key="2">
    <source>
        <dbReference type="ARBA" id="ARBA00001974"/>
    </source>
</evidence>
<keyword evidence="9" id="KW-1185">Reference proteome</keyword>
<keyword evidence="3 6" id="KW-0285">Flavoprotein</keyword>
<dbReference type="PROSITE" id="PS00394">
    <property type="entry name" value="DNA_PHOTOLYASES_1_1"/>
    <property type="match status" value="1"/>
</dbReference>
<feature type="domain" description="Photolyase/cryptochrome alpha/beta" evidence="7">
    <location>
        <begin position="3"/>
        <end position="131"/>
    </location>
</feature>
<sequence length="466" mass="53270">MASSTLVWLRNDLRIADNPALAAALKNEEPIHAVYVLETDRALRPLGGAAKVWLHESLKALNDALAERGVRLSYREGQSKTVIPEMIREMKAERVYWNRRYDPAGRAHDASLKKGLKADGIAVESFNAALLVEPWDIATKQGTPYGVFTPFWKALRDKLIADPIGRAERHSEIKPPALDFGKPPFWANGILERWAVGEEAAKRVLSGFLDDLLADYPNDRDLPRKRATSEMSPHLRFGEIGPRQIWFAVRHLIASNPSMANAGDKFLSELAWREFSYHLLYHRGDIARHSMQERFDEIEWRSDAKALHAWQKGQTGIPIVDAGMRQLWRTGWMHNRVRMLTASLLTKNLLTDWRKGEQWFWDTLVDADPANNPASWQWVAGSGADAAPYFRIFNPITQGEKFDSRGDYVREWVPELRNLPDKWVHKPWMADVETLDKAELKLGITYPIPIVDLSTSRERALETLKR</sequence>
<dbReference type="Pfam" id="PF03441">
    <property type="entry name" value="FAD_binding_7"/>
    <property type="match status" value="1"/>
</dbReference>
<accession>A0ABY6IJA6</accession>
<reference evidence="8" key="1">
    <citation type="submission" date="2022-10" db="EMBL/GenBank/DDBJ databases">
        <title>YIM 151497 complete genome.</title>
        <authorList>
            <person name="Chen X."/>
        </authorList>
    </citation>
    <scope>NUCLEOTIDE SEQUENCE</scope>
    <source>
        <strain evidence="8">YIM 151497</strain>
    </source>
</reference>
<dbReference type="Gene3D" id="1.25.40.80">
    <property type="match status" value="1"/>
</dbReference>
<dbReference type="Gene3D" id="3.40.50.620">
    <property type="entry name" value="HUPs"/>
    <property type="match status" value="1"/>
</dbReference>
<evidence type="ECO:0000259" key="7">
    <source>
        <dbReference type="PROSITE" id="PS51645"/>
    </source>
</evidence>
<dbReference type="SUPFAM" id="SSF52425">
    <property type="entry name" value="Cryptochrome/photolyase, N-terminal domain"/>
    <property type="match status" value="1"/>
</dbReference>
<gene>
    <name evidence="8" type="ORF">OF122_11375</name>
</gene>
<dbReference type="InterPro" id="IPR036134">
    <property type="entry name" value="Crypto/Photolyase_FAD-like_sf"/>
</dbReference>
<dbReference type="PROSITE" id="PS51645">
    <property type="entry name" value="PHR_CRY_ALPHA_BETA"/>
    <property type="match status" value="1"/>
</dbReference>
<evidence type="ECO:0000256" key="6">
    <source>
        <dbReference type="RuleBase" id="RU004182"/>
    </source>
</evidence>
<dbReference type="Pfam" id="PF00875">
    <property type="entry name" value="DNA_photolyase"/>
    <property type="match status" value="1"/>
</dbReference>
<dbReference type="RefSeq" id="WP_264224364.1">
    <property type="nucleotide sequence ID" value="NZ_CP107716.1"/>
</dbReference>
<evidence type="ECO:0000256" key="4">
    <source>
        <dbReference type="ARBA" id="ARBA00022827"/>
    </source>
</evidence>
<dbReference type="Proteomes" id="UP001163882">
    <property type="component" value="Chromosome"/>
</dbReference>
<protein>
    <submittedName>
        <fullName evidence="8">DNA photolyase family protein</fullName>
    </submittedName>
</protein>
<dbReference type="PRINTS" id="PR00147">
    <property type="entry name" value="DNAPHOTLYASE"/>
</dbReference>
<dbReference type="EMBL" id="CP107716">
    <property type="protein sequence ID" value="UYQ70675.1"/>
    <property type="molecule type" value="Genomic_DNA"/>
</dbReference>
<dbReference type="InterPro" id="IPR002081">
    <property type="entry name" value="Cryptochrome/DNA_photolyase_1"/>
</dbReference>
<name>A0ABY6IJA6_9HYPH</name>
<dbReference type="SUPFAM" id="SSF48173">
    <property type="entry name" value="Cryptochrome/photolyase FAD-binding domain"/>
    <property type="match status" value="1"/>
</dbReference>
<evidence type="ECO:0000313" key="8">
    <source>
        <dbReference type="EMBL" id="UYQ70675.1"/>
    </source>
</evidence>
<dbReference type="InterPro" id="IPR036155">
    <property type="entry name" value="Crypto/Photolyase_N_sf"/>
</dbReference>
<dbReference type="InterPro" id="IPR014729">
    <property type="entry name" value="Rossmann-like_a/b/a_fold"/>
</dbReference>
<comment type="cofactor">
    <cofactor evidence="2">
        <name>FAD</name>
        <dbReference type="ChEBI" id="CHEBI:57692"/>
    </cofactor>
</comment>
<dbReference type="PANTHER" id="PTHR11455:SF9">
    <property type="entry name" value="CRYPTOCHROME CIRCADIAN CLOCK 5 ISOFORM X1"/>
    <property type="match status" value="1"/>
</dbReference>
<dbReference type="InterPro" id="IPR018394">
    <property type="entry name" value="DNA_photolyase_1_CS_C"/>
</dbReference>
<dbReference type="PANTHER" id="PTHR11455">
    <property type="entry name" value="CRYPTOCHROME"/>
    <property type="match status" value="1"/>
</dbReference>
<keyword evidence="5 6" id="KW-0157">Chromophore</keyword>
<dbReference type="Gene3D" id="1.10.579.10">
    <property type="entry name" value="DNA Cyclobutane Dipyrimidine Photolyase, subunit A, domain 3"/>
    <property type="match status" value="1"/>
</dbReference>
<comment type="cofactor">
    <cofactor evidence="1">
        <name>(6R)-5,10-methylene-5,6,7,8-tetrahydrofolate</name>
        <dbReference type="ChEBI" id="CHEBI:15636"/>
    </cofactor>
</comment>
<comment type="similarity">
    <text evidence="6">Belongs to the DNA photolyase family.</text>
</comment>
<proteinExistence type="inferred from homology"/>
<evidence type="ECO:0000256" key="1">
    <source>
        <dbReference type="ARBA" id="ARBA00001932"/>
    </source>
</evidence>
<evidence type="ECO:0000256" key="3">
    <source>
        <dbReference type="ARBA" id="ARBA00022630"/>
    </source>
</evidence>
<organism evidence="8 9">
    <name type="scientific">Pelagibacterium flavum</name>
    <dbReference type="NCBI Taxonomy" id="2984530"/>
    <lineage>
        <taxon>Bacteria</taxon>
        <taxon>Pseudomonadati</taxon>
        <taxon>Pseudomonadota</taxon>
        <taxon>Alphaproteobacteria</taxon>
        <taxon>Hyphomicrobiales</taxon>
        <taxon>Devosiaceae</taxon>
        <taxon>Pelagibacterium</taxon>
    </lineage>
</organism>
<keyword evidence="4 6" id="KW-0274">FAD</keyword>